<reference evidence="1 2" key="1">
    <citation type="submission" date="2024-10" db="EMBL/GenBank/DDBJ databases">
        <authorList>
            <person name="Kim D."/>
        </authorList>
    </citation>
    <scope>NUCLEOTIDE SEQUENCE [LARGE SCALE GENOMIC DNA]</scope>
    <source>
        <strain evidence="1">BH-2024</strain>
    </source>
</reference>
<dbReference type="PANTHER" id="PTHR12848">
    <property type="entry name" value="REGULATORY-ASSOCIATED PROTEIN OF MTOR"/>
    <property type="match status" value="1"/>
</dbReference>
<gene>
    <name evidence="1" type="ORF">niasHT_027821</name>
</gene>
<evidence type="ECO:0008006" key="3">
    <source>
        <dbReference type="Google" id="ProtNLM"/>
    </source>
</evidence>
<dbReference type="EMBL" id="JBICBT010000912">
    <property type="protein sequence ID" value="KAL3093514.1"/>
    <property type="molecule type" value="Genomic_DNA"/>
</dbReference>
<evidence type="ECO:0000313" key="1">
    <source>
        <dbReference type="EMBL" id="KAL3093514.1"/>
    </source>
</evidence>
<dbReference type="PANTHER" id="PTHR12848:SF16">
    <property type="entry name" value="REGULATORY-ASSOCIATED PROTEIN OF MTOR"/>
    <property type="match status" value="1"/>
</dbReference>
<protein>
    <recommendedName>
        <fullName evidence="3">PH domain-containing protein</fullName>
    </recommendedName>
</protein>
<organism evidence="1 2">
    <name type="scientific">Heterodera trifolii</name>
    <dbReference type="NCBI Taxonomy" id="157864"/>
    <lineage>
        <taxon>Eukaryota</taxon>
        <taxon>Metazoa</taxon>
        <taxon>Ecdysozoa</taxon>
        <taxon>Nematoda</taxon>
        <taxon>Chromadorea</taxon>
        <taxon>Rhabditida</taxon>
        <taxon>Tylenchina</taxon>
        <taxon>Tylenchomorpha</taxon>
        <taxon>Tylenchoidea</taxon>
        <taxon>Heteroderidae</taxon>
        <taxon>Heteroderinae</taxon>
        <taxon>Heterodera</taxon>
    </lineage>
</organism>
<keyword evidence="2" id="KW-1185">Reference proteome</keyword>
<proteinExistence type="predicted"/>
<dbReference type="Proteomes" id="UP001620626">
    <property type="component" value="Unassembled WGS sequence"/>
</dbReference>
<name>A0ABD2JSF7_9BILA</name>
<dbReference type="AlphaFoldDB" id="A0ABD2JSF7"/>
<dbReference type="InterPro" id="IPR004083">
    <property type="entry name" value="Raptor"/>
</dbReference>
<comment type="caution">
    <text evidence="1">The sequence shown here is derived from an EMBL/GenBank/DDBJ whole genome shotgun (WGS) entry which is preliminary data.</text>
</comment>
<sequence length="292" mass="32515">MDGFLPNATGGQMLPKWLHIPRKDGQPKQLLYSFSNGDALKQWVNDFREAFLLANISVSYNILFELYGSTTTTQLEPFELVNERTQEKLTLMNKASEYEWGSKWIMKRSRKGETAAIQWAYEDLANNLNRVTINLNAGKNCIGLLSPPADEAGQSIAEGRLNPGTREKFVAVCHMLKTGAKNHFPPSIIDQIPRVLSDRRTLLAELSRIFTAIADAIAWCRLPCSTFQKLFRQSHFATICAVFDLRVATQSPSSMMMISNGTVRHGQELSNVVDAMCLLPELLSAASAASIC</sequence>
<evidence type="ECO:0000313" key="2">
    <source>
        <dbReference type="Proteomes" id="UP001620626"/>
    </source>
</evidence>
<accession>A0ABD2JSF7</accession>